<dbReference type="Proteomes" id="UP000195913">
    <property type="component" value="Unassembled WGS sequence"/>
</dbReference>
<evidence type="ECO:0000256" key="1">
    <source>
        <dbReference type="ARBA" id="ARBA00004651"/>
    </source>
</evidence>
<dbReference type="GO" id="GO:0005886">
    <property type="term" value="C:plasma membrane"/>
    <property type="evidence" value="ECO:0007669"/>
    <property type="project" value="UniProtKB-SubCell"/>
</dbReference>
<reference evidence="9 10" key="1">
    <citation type="submission" date="2017-02" db="EMBL/GenBank/DDBJ databases">
        <authorList>
            <person name="Peterson S.W."/>
        </authorList>
    </citation>
    <scope>NUCLEOTIDE SEQUENCE [LARGE SCALE GENOMIC DNA]</scope>
    <source>
        <strain evidence="9 10">B Ar 00.02</strain>
    </source>
</reference>
<keyword evidence="5 7" id="KW-1133">Transmembrane helix</keyword>
<feature type="transmembrane region" description="Helical" evidence="7">
    <location>
        <begin position="66"/>
        <end position="90"/>
    </location>
</feature>
<evidence type="ECO:0000259" key="8">
    <source>
        <dbReference type="Pfam" id="PF00884"/>
    </source>
</evidence>
<accession>A0A1R4FLE8</accession>
<dbReference type="InterPro" id="IPR000917">
    <property type="entry name" value="Sulfatase_N"/>
</dbReference>
<dbReference type="Gene3D" id="3.40.720.10">
    <property type="entry name" value="Alkaline Phosphatase, subunit A"/>
    <property type="match status" value="1"/>
</dbReference>
<evidence type="ECO:0000256" key="7">
    <source>
        <dbReference type="SAM" id="Phobius"/>
    </source>
</evidence>
<evidence type="ECO:0000256" key="4">
    <source>
        <dbReference type="ARBA" id="ARBA00022692"/>
    </source>
</evidence>
<feature type="transmembrane region" description="Helical" evidence="7">
    <location>
        <begin position="20"/>
        <end position="42"/>
    </location>
</feature>
<keyword evidence="4 7" id="KW-0812">Transmembrane</keyword>
<dbReference type="PANTHER" id="PTHR47371">
    <property type="entry name" value="LIPOTEICHOIC ACID SYNTHASE"/>
    <property type="match status" value="1"/>
</dbReference>
<evidence type="ECO:0000256" key="2">
    <source>
        <dbReference type="ARBA" id="ARBA00004936"/>
    </source>
</evidence>
<evidence type="ECO:0000256" key="5">
    <source>
        <dbReference type="ARBA" id="ARBA00022989"/>
    </source>
</evidence>
<evidence type="ECO:0000256" key="6">
    <source>
        <dbReference type="ARBA" id="ARBA00023136"/>
    </source>
</evidence>
<protein>
    <submittedName>
        <fullName evidence="9">Phosphoglycerol transferase I</fullName>
        <ecNumber evidence="9">2.7.8.20</ecNumber>
    </submittedName>
</protein>
<comment type="pathway">
    <text evidence="2">Cell wall biogenesis; lipoteichoic acid biosynthesis.</text>
</comment>
<dbReference type="InterPro" id="IPR050448">
    <property type="entry name" value="OpgB/LTA_synthase_biosynth"/>
</dbReference>
<dbReference type="CDD" id="cd16015">
    <property type="entry name" value="LTA_synthase"/>
    <property type="match status" value="1"/>
</dbReference>
<evidence type="ECO:0000313" key="10">
    <source>
        <dbReference type="Proteomes" id="UP000195913"/>
    </source>
</evidence>
<dbReference type="EC" id="2.7.8.20" evidence="9"/>
<keyword evidence="3" id="KW-1003">Cell membrane</keyword>
<keyword evidence="6 7" id="KW-0472">Membrane</keyword>
<feature type="domain" description="Sulfatase N-terminal" evidence="8">
    <location>
        <begin position="220"/>
        <end position="463"/>
    </location>
</feature>
<dbReference type="SUPFAM" id="SSF53649">
    <property type="entry name" value="Alkaline phosphatase-like"/>
    <property type="match status" value="1"/>
</dbReference>
<evidence type="ECO:0000313" key="9">
    <source>
        <dbReference type="EMBL" id="SJM56850.1"/>
    </source>
</evidence>
<dbReference type="PANTHER" id="PTHR47371:SF3">
    <property type="entry name" value="PHOSPHOGLYCEROL TRANSFERASE I"/>
    <property type="match status" value="1"/>
</dbReference>
<gene>
    <name evidence="9" type="ORF">FM101_04645</name>
</gene>
<feature type="transmembrane region" description="Helical" evidence="7">
    <location>
        <begin position="110"/>
        <end position="131"/>
    </location>
</feature>
<sequence>MSSPIVHVTRRAGVVAGRILIYALIFAGLSLLFAAIGIRVFFGKISVGQMLLNLVSVETDGGGGSLVWIGILLVVVLPLLITVGIAFWHFTRLRKRFRNPSEPRQQRSPWIVRTVSTVAVAGLVVGGTTAFSTTVGMADYIKSGNSQYDIDDYYAAPTITSDKDQRNLVVIYLESGEATLADDQLFEKNAFEPLEDVTQAKDGWQSVKDFQQYDGGGWTMSGITSTQCGIPLKGMDSAVGSGALNKLGSDVESYLGGITCLGDVLDEHGYKNVFLGGANGKFSAKDTFLEGHGYSDVKGLTDWRAAGEPQSHFRSDWGLSDKSLMGHAKNEIDELHAESKKSGQPFNLSMLTLDTHEPAHIYDYCDQDTESEVTSMFFCSMTQVAGFVDYMEEKGYLEDTAVVIMGDHLKHMGGGDAFHEELDNHPNRTIFNRFWIPGDDKKTKLRPRVDQLNMYPTLLEAAGLKVKKHEAGLGVSAFTSAIPEDSAQAMDPDAYIDLLRSRSARFFAKAWAGADIPKE</sequence>
<dbReference type="Pfam" id="PF00884">
    <property type="entry name" value="Sulfatase"/>
    <property type="match status" value="1"/>
</dbReference>
<organism evidence="9 10">
    <name type="scientific">Arthrobacter rhombi</name>
    <dbReference type="NCBI Taxonomy" id="71253"/>
    <lineage>
        <taxon>Bacteria</taxon>
        <taxon>Bacillati</taxon>
        <taxon>Actinomycetota</taxon>
        <taxon>Actinomycetes</taxon>
        <taxon>Micrococcales</taxon>
        <taxon>Micrococcaceae</taxon>
        <taxon>Arthrobacter</taxon>
    </lineage>
</organism>
<name>A0A1R4FLE8_9MICC</name>
<comment type="subcellular location">
    <subcellularLocation>
        <location evidence="1">Cell membrane</location>
        <topology evidence="1">Multi-pass membrane protein</topology>
    </subcellularLocation>
</comment>
<keyword evidence="9" id="KW-0808">Transferase</keyword>
<proteinExistence type="predicted"/>
<dbReference type="EMBL" id="FUHW01000020">
    <property type="protein sequence ID" value="SJM56850.1"/>
    <property type="molecule type" value="Genomic_DNA"/>
</dbReference>
<dbReference type="AlphaFoldDB" id="A0A1R4FLE8"/>
<dbReference type="GO" id="GO:0008960">
    <property type="term" value="F:phosphatidylglycerol-membrane-oligosaccharide glycerophosphotransferase activity"/>
    <property type="evidence" value="ECO:0007669"/>
    <property type="project" value="UniProtKB-EC"/>
</dbReference>
<evidence type="ECO:0000256" key="3">
    <source>
        <dbReference type="ARBA" id="ARBA00022475"/>
    </source>
</evidence>
<dbReference type="InterPro" id="IPR017850">
    <property type="entry name" value="Alkaline_phosphatase_core_sf"/>
</dbReference>
<keyword evidence="10" id="KW-1185">Reference proteome</keyword>
<dbReference type="RefSeq" id="WP_086996108.1">
    <property type="nucleotide sequence ID" value="NZ_FUHW01000020.1"/>
</dbReference>